<proteinExistence type="inferred from homology"/>
<keyword evidence="7" id="KW-1185">Reference proteome</keyword>
<evidence type="ECO:0000313" key="6">
    <source>
        <dbReference type="EMBL" id="MBB5848827.1"/>
    </source>
</evidence>
<evidence type="ECO:0000259" key="5">
    <source>
        <dbReference type="PROSITE" id="PS50931"/>
    </source>
</evidence>
<organism evidence="6 7">
    <name type="scientific">Micrococcus endophyticus</name>
    <dbReference type="NCBI Taxonomy" id="455343"/>
    <lineage>
        <taxon>Bacteria</taxon>
        <taxon>Bacillati</taxon>
        <taxon>Actinomycetota</taxon>
        <taxon>Actinomycetes</taxon>
        <taxon>Micrococcales</taxon>
        <taxon>Micrococcaceae</taxon>
        <taxon>Micrococcus</taxon>
    </lineage>
</organism>
<dbReference type="PROSITE" id="PS50931">
    <property type="entry name" value="HTH_LYSR"/>
    <property type="match status" value="1"/>
</dbReference>
<dbReference type="PANTHER" id="PTHR30346:SF0">
    <property type="entry name" value="HCA OPERON TRANSCRIPTIONAL ACTIVATOR HCAR"/>
    <property type="match status" value="1"/>
</dbReference>
<accession>A0A7W9JJ34</accession>
<dbReference type="RefSeq" id="WP_184172115.1">
    <property type="nucleotide sequence ID" value="NZ_BAABAG010000004.1"/>
</dbReference>
<feature type="domain" description="HTH lysR-type" evidence="5">
    <location>
        <begin position="1"/>
        <end position="58"/>
    </location>
</feature>
<evidence type="ECO:0000313" key="7">
    <source>
        <dbReference type="Proteomes" id="UP000567246"/>
    </source>
</evidence>
<dbReference type="Proteomes" id="UP000567246">
    <property type="component" value="Unassembled WGS sequence"/>
</dbReference>
<name>A0A7W9JJ34_9MICC</name>
<reference evidence="6 7" key="1">
    <citation type="submission" date="2020-08" db="EMBL/GenBank/DDBJ databases">
        <title>Sequencing the genomes of 1000 actinobacteria strains.</title>
        <authorList>
            <person name="Klenk H.-P."/>
        </authorList>
    </citation>
    <scope>NUCLEOTIDE SEQUENCE [LARGE SCALE GENOMIC DNA]</scope>
    <source>
        <strain evidence="6 7">DSM 17945</strain>
    </source>
</reference>
<dbReference type="CDD" id="cd08414">
    <property type="entry name" value="PBP2_LTTR_aromatics_like"/>
    <property type="match status" value="1"/>
</dbReference>
<dbReference type="Pfam" id="PF03466">
    <property type="entry name" value="LysR_substrate"/>
    <property type="match status" value="1"/>
</dbReference>
<gene>
    <name evidence="6" type="ORF">HDA33_001391</name>
</gene>
<dbReference type="PANTHER" id="PTHR30346">
    <property type="entry name" value="TRANSCRIPTIONAL DUAL REGULATOR HCAR-RELATED"/>
    <property type="match status" value="1"/>
</dbReference>
<comment type="caution">
    <text evidence="6">The sequence shown here is derived from an EMBL/GenBank/DDBJ whole genome shotgun (WGS) entry which is preliminary data.</text>
</comment>
<dbReference type="InterPro" id="IPR005119">
    <property type="entry name" value="LysR_subst-bd"/>
</dbReference>
<dbReference type="Pfam" id="PF00126">
    <property type="entry name" value="HTH_1"/>
    <property type="match status" value="1"/>
</dbReference>
<dbReference type="InterPro" id="IPR000847">
    <property type="entry name" value="LysR_HTH_N"/>
</dbReference>
<dbReference type="SUPFAM" id="SSF46785">
    <property type="entry name" value="Winged helix' DNA-binding domain"/>
    <property type="match status" value="1"/>
</dbReference>
<evidence type="ECO:0000256" key="1">
    <source>
        <dbReference type="ARBA" id="ARBA00009437"/>
    </source>
</evidence>
<dbReference type="GO" id="GO:0003677">
    <property type="term" value="F:DNA binding"/>
    <property type="evidence" value="ECO:0007669"/>
    <property type="project" value="UniProtKB-KW"/>
</dbReference>
<dbReference type="FunFam" id="1.10.10.10:FF:000001">
    <property type="entry name" value="LysR family transcriptional regulator"/>
    <property type="match status" value="1"/>
</dbReference>
<dbReference type="Gene3D" id="3.40.190.10">
    <property type="entry name" value="Periplasmic binding protein-like II"/>
    <property type="match status" value="2"/>
</dbReference>
<dbReference type="Gene3D" id="1.10.10.10">
    <property type="entry name" value="Winged helix-like DNA-binding domain superfamily/Winged helix DNA-binding domain"/>
    <property type="match status" value="1"/>
</dbReference>
<keyword evidence="3 6" id="KW-0238">DNA-binding</keyword>
<evidence type="ECO:0000256" key="3">
    <source>
        <dbReference type="ARBA" id="ARBA00023125"/>
    </source>
</evidence>
<dbReference type="GO" id="GO:0032993">
    <property type="term" value="C:protein-DNA complex"/>
    <property type="evidence" value="ECO:0007669"/>
    <property type="project" value="TreeGrafter"/>
</dbReference>
<dbReference type="SUPFAM" id="SSF53850">
    <property type="entry name" value="Periplasmic binding protein-like II"/>
    <property type="match status" value="1"/>
</dbReference>
<evidence type="ECO:0000256" key="4">
    <source>
        <dbReference type="ARBA" id="ARBA00023163"/>
    </source>
</evidence>
<sequence>MELRQLRYFLAVAEELHFGRAAARLHVSQPPLSVAVKSLEKELGVTLFERTSRRVGLTPEGEAFRAQVRELLEGLDAAVAELSEVHRGIRGRLRIGYVSSASYSILPRAVHAFQGRFPQVELTLSPLTSAEQLAGLAEGRLDVGIVRDLVPTPGVRREHVLSEGLVAVLPERHRLASHAEVPIAELVGEPLVLFPAELMPGYLARITEALESGGATMDVVQRTVHQETVLGLVAAGVGLSILPESVARLRMPGVVARPLDARPTTELSVVWHGTMGAAARAFADHVLEAGAEPPPSEAT</sequence>
<dbReference type="PRINTS" id="PR00039">
    <property type="entry name" value="HTHLYSR"/>
</dbReference>
<dbReference type="InterPro" id="IPR036390">
    <property type="entry name" value="WH_DNA-bd_sf"/>
</dbReference>
<dbReference type="GO" id="GO:0003700">
    <property type="term" value="F:DNA-binding transcription factor activity"/>
    <property type="evidence" value="ECO:0007669"/>
    <property type="project" value="InterPro"/>
</dbReference>
<dbReference type="EMBL" id="JACHMW010000001">
    <property type="protein sequence ID" value="MBB5848827.1"/>
    <property type="molecule type" value="Genomic_DNA"/>
</dbReference>
<protein>
    <submittedName>
        <fullName evidence="6">DNA-binding transcriptional LysR family regulator</fullName>
    </submittedName>
</protein>
<dbReference type="InterPro" id="IPR036388">
    <property type="entry name" value="WH-like_DNA-bd_sf"/>
</dbReference>
<evidence type="ECO:0000256" key="2">
    <source>
        <dbReference type="ARBA" id="ARBA00023015"/>
    </source>
</evidence>
<keyword evidence="4" id="KW-0804">Transcription</keyword>
<dbReference type="AlphaFoldDB" id="A0A7W9JJ34"/>
<comment type="similarity">
    <text evidence="1">Belongs to the LysR transcriptional regulatory family.</text>
</comment>
<keyword evidence="2" id="KW-0805">Transcription regulation</keyword>